<dbReference type="CDD" id="cd01519">
    <property type="entry name" value="RHOD_HSP67B2"/>
    <property type="match status" value="1"/>
</dbReference>
<proteinExistence type="predicted"/>
<protein>
    <submittedName>
        <fullName evidence="2">Rhodanese-like protein</fullName>
    </submittedName>
</protein>
<dbReference type="EMBL" id="QPFP01000002">
    <property type="protein sequence ID" value="TEB39305.1"/>
    <property type="molecule type" value="Genomic_DNA"/>
</dbReference>
<keyword evidence="3" id="KW-1185">Reference proteome</keyword>
<dbReference type="GO" id="GO:0004792">
    <property type="term" value="F:thiosulfate-cyanide sulfurtransferase activity"/>
    <property type="evidence" value="ECO:0007669"/>
    <property type="project" value="TreeGrafter"/>
</dbReference>
<sequence>MSSTVRPILTTVRFNSTQGSTKSAADLAKRKALDEKDRLQADWDAKVVSYEDILPKTQNPTADTFLIDVREPDEVAQGSIPSSINIPLTVLPDALQLSPQAFRERFGFQKPKHTQEVIFYCRSGKRSTTASDVAKRNGYKNILNYTGSWLDWTERQNPKPVN</sequence>
<dbReference type="OrthoDB" id="566238at2759"/>
<dbReference type="PANTHER" id="PTHR44086">
    <property type="entry name" value="THIOSULFATE SULFURTRANSFERASE RDL2, MITOCHONDRIAL-RELATED"/>
    <property type="match status" value="1"/>
</dbReference>
<dbReference type="SMART" id="SM00450">
    <property type="entry name" value="RHOD"/>
    <property type="match status" value="1"/>
</dbReference>
<dbReference type="SUPFAM" id="SSF52821">
    <property type="entry name" value="Rhodanese/Cell cycle control phosphatase"/>
    <property type="match status" value="1"/>
</dbReference>
<dbReference type="PROSITE" id="PS50206">
    <property type="entry name" value="RHODANESE_3"/>
    <property type="match status" value="1"/>
</dbReference>
<dbReference type="GO" id="GO:0005739">
    <property type="term" value="C:mitochondrion"/>
    <property type="evidence" value="ECO:0007669"/>
    <property type="project" value="TreeGrafter"/>
</dbReference>
<accession>A0A4Y7TYR6</accession>
<comment type="caution">
    <text evidence="2">The sequence shown here is derived from an EMBL/GenBank/DDBJ whole genome shotgun (WGS) entry which is preliminary data.</text>
</comment>
<evidence type="ECO:0000259" key="1">
    <source>
        <dbReference type="PROSITE" id="PS50206"/>
    </source>
</evidence>
<dbReference type="PANTHER" id="PTHR44086:SF10">
    <property type="entry name" value="THIOSULFATE SULFURTRANSFERASE_RHODANESE-LIKE DOMAIN-CONTAINING PROTEIN 3"/>
    <property type="match status" value="1"/>
</dbReference>
<dbReference type="Pfam" id="PF00581">
    <property type="entry name" value="Rhodanese"/>
    <property type="match status" value="1"/>
</dbReference>
<dbReference type="InterPro" id="IPR001763">
    <property type="entry name" value="Rhodanese-like_dom"/>
</dbReference>
<evidence type="ECO:0000313" key="2">
    <source>
        <dbReference type="EMBL" id="TEB39305.1"/>
    </source>
</evidence>
<name>A0A4Y7TYR6_COPMI</name>
<organism evidence="2 3">
    <name type="scientific">Coprinellus micaceus</name>
    <name type="common">Glistening ink-cap mushroom</name>
    <name type="synonym">Coprinus micaceus</name>
    <dbReference type="NCBI Taxonomy" id="71717"/>
    <lineage>
        <taxon>Eukaryota</taxon>
        <taxon>Fungi</taxon>
        <taxon>Dikarya</taxon>
        <taxon>Basidiomycota</taxon>
        <taxon>Agaricomycotina</taxon>
        <taxon>Agaricomycetes</taxon>
        <taxon>Agaricomycetidae</taxon>
        <taxon>Agaricales</taxon>
        <taxon>Agaricineae</taxon>
        <taxon>Psathyrellaceae</taxon>
        <taxon>Coprinellus</taxon>
    </lineage>
</organism>
<dbReference type="Proteomes" id="UP000298030">
    <property type="component" value="Unassembled WGS sequence"/>
</dbReference>
<feature type="domain" description="Rhodanese" evidence="1">
    <location>
        <begin position="60"/>
        <end position="157"/>
    </location>
</feature>
<dbReference type="STRING" id="71717.A0A4Y7TYR6"/>
<reference evidence="2 3" key="1">
    <citation type="journal article" date="2019" name="Nat. Ecol. Evol.">
        <title>Megaphylogeny resolves global patterns of mushroom evolution.</title>
        <authorList>
            <person name="Varga T."/>
            <person name="Krizsan K."/>
            <person name="Foldi C."/>
            <person name="Dima B."/>
            <person name="Sanchez-Garcia M."/>
            <person name="Sanchez-Ramirez S."/>
            <person name="Szollosi G.J."/>
            <person name="Szarkandi J.G."/>
            <person name="Papp V."/>
            <person name="Albert L."/>
            <person name="Andreopoulos W."/>
            <person name="Angelini C."/>
            <person name="Antonin V."/>
            <person name="Barry K.W."/>
            <person name="Bougher N.L."/>
            <person name="Buchanan P."/>
            <person name="Buyck B."/>
            <person name="Bense V."/>
            <person name="Catcheside P."/>
            <person name="Chovatia M."/>
            <person name="Cooper J."/>
            <person name="Damon W."/>
            <person name="Desjardin D."/>
            <person name="Finy P."/>
            <person name="Geml J."/>
            <person name="Haridas S."/>
            <person name="Hughes K."/>
            <person name="Justo A."/>
            <person name="Karasinski D."/>
            <person name="Kautmanova I."/>
            <person name="Kiss B."/>
            <person name="Kocsube S."/>
            <person name="Kotiranta H."/>
            <person name="LaButti K.M."/>
            <person name="Lechner B.E."/>
            <person name="Liimatainen K."/>
            <person name="Lipzen A."/>
            <person name="Lukacs Z."/>
            <person name="Mihaltcheva S."/>
            <person name="Morgado L.N."/>
            <person name="Niskanen T."/>
            <person name="Noordeloos M.E."/>
            <person name="Ohm R.A."/>
            <person name="Ortiz-Santana B."/>
            <person name="Ovrebo C."/>
            <person name="Racz N."/>
            <person name="Riley R."/>
            <person name="Savchenko A."/>
            <person name="Shiryaev A."/>
            <person name="Soop K."/>
            <person name="Spirin V."/>
            <person name="Szebenyi C."/>
            <person name="Tomsovsky M."/>
            <person name="Tulloss R.E."/>
            <person name="Uehling J."/>
            <person name="Grigoriev I.V."/>
            <person name="Vagvolgyi C."/>
            <person name="Papp T."/>
            <person name="Martin F.M."/>
            <person name="Miettinen O."/>
            <person name="Hibbett D.S."/>
            <person name="Nagy L.G."/>
        </authorList>
    </citation>
    <scope>NUCLEOTIDE SEQUENCE [LARGE SCALE GENOMIC DNA]</scope>
    <source>
        <strain evidence="2 3">FP101781</strain>
    </source>
</reference>
<gene>
    <name evidence="2" type="ORF">FA13DRAFT_1619976</name>
</gene>
<evidence type="ECO:0000313" key="3">
    <source>
        <dbReference type="Proteomes" id="UP000298030"/>
    </source>
</evidence>
<dbReference type="Gene3D" id="3.40.250.10">
    <property type="entry name" value="Rhodanese-like domain"/>
    <property type="match status" value="1"/>
</dbReference>
<dbReference type="AlphaFoldDB" id="A0A4Y7TYR6"/>
<dbReference type="InterPro" id="IPR036873">
    <property type="entry name" value="Rhodanese-like_dom_sf"/>
</dbReference>